<organism evidence="2 3">
    <name type="scientific">Eiseniibacteriota bacterium</name>
    <dbReference type="NCBI Taxonomy" id="2212470"/>
    <lineage>
        <taxon>Bacteria</taxon>
        <taxon>Candidatus Eiseniibacteriota</taxon>
    </lineage>
</organism>
<dbReference type="AlphaFoldDB" id="A0A948RRT7"/>
<sequence length="246" mass="27552">MKATLFVTCLGDTFYPRIGRATLRVLERIGHIVSVPRDQTCCGQPMFNAGYFDEARAVARRFLDLFDETTGPIIAPSSSCAAMVRLHYPELFKEEALYRAKADTVGKRTFEFCEFLVHQQKFRMADWGGRFDRSVTFHRSCHYRGLGIKEEPIDLIKQIPGIRYIPLEKIDQCCGFGGTFSLNLPHVSRAMAAEKVEAIQRSGAELLIYADPGCLMNITGYAHRIGAELPVLHIAELLDQAMGNGS</sequence>
<reference evidence="2" key="1">
    <citation type="submission" date="2021-05" db="EMBL/GenBank/DDBJ databases">
        <title>Energy efficiency and biological interactions define the core microbiome of deep oligotrophic groundwater.</title>
        <authorList>
            <person name="Mehrshad M."/>
            <person name="Lopez-Fernandez M."/>
            <person name="Bell E."/>
            <person name="Bernier-Latmani R."/>
            <person name="Bertilsson S."/>
            <person name="Dopson M."/>
        </authorList>
    </citation>
    <scope>NUCLEOTIDE SEQUENCE</scope>
    <source>
        <strain evidence="2">Modern_marine.mb.64</strain>
    </source>
</reference>
<gene>
    <name evidence="2" type="ORF">KJ970_00710</name>
</gene>
<dbReference type="EMBL" id="JAHJDP010000004">
    <property type="protein sequence ID" value="MBU2689421.1"/>
    <property type="molecule type" value="Genomic_DNA"/>
</dbReference>
<dbReference type="GO" id="GO:0005829">
    <property type="term" value="C:cytosol"/>
    <property type="evidence" value="ECO:0007669"/>
    <property type="project" value="TreeGrafter"/>
</dbReference>
<evidence type="ECO:0000259" key="1">
    <source>
        <dbReference type="Pfam" id="PF02754"/>
    </source>
</evidence>
<dbReference type="Pfam" id="PF02754">
    <property type="entry name" value="CCG"/>
    <property type="match status" value="2"/>
</dbReference>
<comment type="caution">
    <text evidence="2">The sequence shown here is derived from an EMBL/GenBank/DDBJ whole genome shotgun (WGS) entry which is preliminary data.</text>
</comment>
<dbReference type="GO" id="GO:0016491">
    <property type="term" value="F:oxidoreductase activity"/>
    <property type="evidence" value="ECO:0007669"/>
    <property type="project" value="UniProtKB-ARBA"/>
</dbReference>
<accession>A0A948RRT7</accession>
<dbReference type="PANTHER" id="PTHR30296:SF0">
    <property type="entry name" value="LACTATE UTILIZATION PROTEIN A"/>
    <property type="match status" value="1"/>
</dbReference>
<evidence type="ECO:0000313" key="3">
    <source>
        <dbReference type="Proteomes" id="UP000777784"/>
    </source>
</evidence>
<evidence type="ECO:0000313" key="2">
    <source>
        <dbReference type="EMBL" id="MBU2689421.1"/>
    </source>
</evidence>
<protein>
    <submittedName>
        <fullName evidence="2">(Fe-S)-binding protein</fullName>
    </submittedName>
</protein>
<name>A0A948RRT7_UNCEI</name>
<dbReference type="Proteomes" id="UP000777784">
    <property type="component" value="Unassembled WGS sequence"/>
</dbReference>
<feature type="domain" description="Cysteine-rich" evidence="1">
    <location>
        <begin position="135"/>
        <end position="218"/>
    </location>
</feature>
<feature type="domain" description="Cysteine-rich" evidence="1">
    <location>
        <begin position="4"/>
        <end position="84"/>
    </location>
</feature>
<dbReference type="InterPro" id="IPR004017">
    <property type="entry name" value="Cys_rich_dom"/>
</dbReference>
<dbReference type="PANTHER" id="PTHR30296">
    <property type="entry name" value="UNCHARACTERIZED PROTEIN YKGE"/>
    <property type="match status" value="1"/>
</dbReference>
<proteinExistence type="predicted"/>